<keyword evidence="3 6" id="KW-0812">Transmembrane</keyword>
<dbReference type="PANTHER" id="PTHR30086:SF20">
    <property type="entry name" value="ARGININE EXPORTER PROTEIN ARGO-RELATED"/>
    <property type="match status" value="1"/>
</dbReference>
<evidence type="ECO:0000313" key="8">
    <source>
        <dbReference type="Proteomes" id="UP000035352"/>
    </source>
</evidence>
<feature type="transmembrane region" description="Helical" evidence="6">
    <location>
        <begin position="41"/>
        <end position="63"/>
    </location>
</feature>
<keyword evidence="4 6" id="KW-1133">Transmembrane helix</keyword>
<feature type="transmembrane region" description="Helical" evidence="6">
    <location>
        <begin position="194"/>
        <end position="213"/>
    </location>
</feature>
<accession>A0A0G3BPK8</accession>
<protein>
    <submittedName>
        <fullName evidence="7">Lysine exporter protein</fullName>
    </submittedName>
</protein>
<dbReference type="Pfam" id="PF01810">
    <property type="entry name" value="LysE"/>
    <property type="match status" value="1"/>
</dbReference>
<feature type="transmembrane region" description="Helical" evidence="6">
    <location>
        <begin position="150"/>
        <end position="173"/>
    </location>
</feature>
<sequence length="230" mass="23770">MDLSDSHLAYWTTVLLATLIPGPSMMLALSHGMQHGLRSSVFSALGNMIASLLQGAAALFLIVQAHSVWSGAFAWLQLLGAVYLAYLGLVLMRSSPGAWRADAAGGAGLAARVSWFSLFRQGFAVAILNPKAILFFSSLFPQFVTPHRGLAASAGATLTPLALISLAGCLLYAGLGTQISHLFSGPRFAARFNFATGLLFGALALSGAAAAVSDLIRSTPPRPGASAVPG</sequence>
<dbReference type="PATRIC" id="fig|413882.6.peg.2692"/>
<dbReference type="KEGG" id="pbh:AAW51_2580"/>
<proteinExistence type="predicted"/>
<dbReference type="PANTHER" id="PTHR30086">
    <property type="entry name" value="ARGININE EXPORTER PROTEIN ARGO"/>
    <property type="match status" value="1"/>
</dbReference>
<keyword evidence="5 6" id="KW-0472">Membrane</keyword>
<reference evidence="7 8" key="1">
    <citation type="submission" date="2015-05" db="EMBL/GenBank/DDBJ databases">
        <authorList>
            <person name="Tang B."/>
            <person name="Yu Y."/>
        </authorList>
    </citation>
    <scope>NUCLEOTIDE SEQUENCE [LARGE SCALE GENOMIC DNA]</scope>
    <source>
        <strain evidence="7 8">DSM 7029</strain>
    </source>
</reference>
<evidence type="ECO:0000256" key="1">
    <source>
        <dbReference type="ARBA" id="ARBA00004651"/>
    </source>
</evidence>
<dbReference type="EMBL" id="CP011371">
    <property type="protein sequence ID" value="AKJ29271.1"/>
    <property type="molecule type" value="Genomic_DNA"/>
</dbReference>
<organism evidence="7 8">
    <name type="scientific">Caldimonas brevitalea</name>
    <dbReference type="NCBI Taxonomy" id="413882"/>
    <lineage>
        <taxon>Bacteria</taxon>
        <taxon>Pseudomonadati</taxon>
        <taxon>Pseudomonadota</taxon>
        <taxon>Betaproteobacteria</taxon>
        <taxon>Burkholderiales</taxon>
        <taxon>Sphaerotilaceae</taxon>
        <taxon>Caldimonas</taxon>
    </lineage>
</organism>
<dbReference type="Proteomes" id="UP000035352">
    <property type="component" value="Chromosome"/>
</dbReference>
<feature type="transmembrane region" description="Helical" evidence="6">
    <location>
        <begin position="122"/>
        <end position="144"/>
    </location>
</feature>
<keyword evidence="2" id="KW-1003">Cell membrane</keyword>
<evidence type="ECO:0000256" key="3">
    <source>
        <dbReference type="ARBA" id="ARBA00022692"/>
    </source>
</evidence>
<dbReference type="AlphaFoldDB" id="A0A0G3BPK8"/>
<evidence type="ECO:0000256" key="4">
    <source>
        <dbReference type="ARBA" id="ARBA00022989"/>
    </source>
</evidence>
<keyword evidence="8" id="KW-1185">Reference proteome</keyword>
<name>A0A0G3BPK8_9BURK</name>
<feature type="transmembrane region" description="Helical" evidence="6">
    <location>
        <begin position="6"/>
        <end position="29"/>
    </location>
</feature>
<evidence type="ECO:0000256" key="5">
    <source>
        <dbReference type="ARBA" id="ARBA00023136"/>
    </source>
</evidence>
<dbReference type="GO" id="GO:0015171">
    <property type="term" value="F:amino acid transmembrane transporter activity"/>
    <property type="evidence" value="ECO:0007669"/>
    <property type="project" value="TreeGrafter"/>
</dbReference>
<gene>
    <name evidence="7" type="ORF">AAW51_2580</name>
</gene>
<comment type="subcellular location">
    <subcellularLocation>
        <location evidence="1">Cell membrane</location>
        <topology evidence="1">Multi-pass membrane protein</topology>
    </subcellularLocation>
</comment>
<evidence type="ECO:0000256" key="2">
    <source>
        <dbReference type="ARBA" id="ARBA00022475"/>
    </source>
</evidence>
<dbReference type="GO" id="GO:0005886">
    <property type="term" value="C:plasma membrane"/>
    <property type="evidence" value="ECO:0007669"/>
    <property type="project" value="UniProtKB-SubCell"/>
</dbReference>
<evidence type="ECO:0000256" key="6">
    <source>
        <dbReference type="SAM" id="Phobius"/>
    </source>
</evidence>
<evidence type="ECO:0000313" key="7">
    <source>
        <dbReference type="EMBL" id="AKJ29271.1"/>
    </source>
</evidence>
<dbReference type="InterPro" id="IPR001123">
    <property type="entry name" value="LeuE-type"/>
</dbReference>
<feature type="transmembrane region" description="Helical" evidence="6">
    <location>
        <begin position="69"/>
        <end position="91"/>
    </location>
</feature>